<organism evidence="2 3">
    <name type="scientific">Candidatus Desulfobia pelagia</name>
    <dbReference type="NCBI Taxonomy" id="2841692"/>
    <lineage>
        <taxon>Bacteria</taxon>
        <taxon>Pseudomonadati</taxon>
        <taxon>Thermodesulfobacteriota</taxon>
        <taxon>Desulfobulbia</taxon>
        <taxon>Desulfobulbales</taxon>
        <taxon>Desulfobulbaceae</taxon>
        <taxon>Candidatus Desulfobia</taxon>
    </lineage>
</organism>
<keyword evidence="1" id="KW-1133">Transmembrane helix</keyword>
<accession>A0A8J6NES7</accession>
<comment type="caution">
    <text evidence="2">The sequence shown here is derived from an EMBL/GenBank/DDBJ whole genome shotgun (WGS) entry which is preliminary data.</text>
</comment>
<dbReference type="EMBL" id="JACNJZ010000181">
    <property type="protein sequence ID" value="MBC8318719.1"/>
    <property type="molecule type" value="Genomic_DNA"/>
</dbReference>
<proteinExistence type="predicted"/>
<feature type="non-terminal residue" evidence="2">
    <location>
        <position position="195"/>
    </location>
</feature>
<dbReference type="AlphaFoldDB" id="A0A8J6NES7"/>
<name>A0A8J6NES7_9BACT</name>
<evidence type="ECO:0000256" key="1">
    <source>
        <dbReference type="SAM" id="Phobius"/>
    </source>
</evidence>
<dbReference type="Gene3D" id="6.10.340.10">
    <property type="match status" value="1"/>
</dbReference>
<sequence>MIFFRSQRHQLTAIIFGLITLLVSMLLWGVLTVSQSGQEQRLQAREEVLLAFVATICRGGLLTNEYADSQLLAEDLLGDPQIEKIMLADYRGRILISTSSVDIGEPFQREKLTEPTWRFQIIDNPTGTLGTLAILFSRVALEDAARELRQTSLLLALPLLLVVAGISWLLGSLLSRRLEMLTAAMRQVADGKLET</sequence>
<feature type="transmembrane region" description="Helical" evidence="1">
    <location>
        <begin position="153"/>
        <end position="175"/>
    </location>
</feature>
<reference evidence="2 3" key="1">
    <citation type="submission" date="2020-08" db="EMBL/GenBank/DDBJ databases">
        <title>Bridging the membrane lipid divide: bacteria of the FCB group superphylum have the potential to synthesize archaeal ether lipids.</title>
        <authorList>
            <person name="Villanueva L."/>
            <person name="Von Meijenfeldt F.A.B."/>
            <person name="Westbye A.B."/>
            <person name="Yadav S."/>
            <person name="Hopmans E.C."/>
            <person name="Dutilh B.E."/>
            <person name="Sinninghe Damste J.S."/>
        </authorList>
    </citation>
    <scope>NUCLEOTIDE SEQUENCE [LARGE SCALE GENOMIC DNA]</scope>
    <source>
        <strain evidence="2">NIOZ-UU47</strain>
    </source>
</reference>
<evidence type="ECO:0000313" key="2">
    <source>
        <dbReference type="EMBL" id="MBC8318719.1"/>
    </source>
</evidence>
<feature type="transmembrane region" description="Helical" evidence="1">
    <location>
        <begin position="12"/>
        <end position="31"/>
    </location>
</feature>
<protein>
    <recommendedName>
        <fullName evidence="4">HAMP domain-containing protein</fullName>
    </recommendedName>
</protein>
<keyword evidence="1" id="KW-0472">Membrane</keyword>
<keyword evidence="1" id="KW-0812">Transmembrane</keyword>
<evidence type="ECO:0008006" key="4">
    <source>
        <dbReference type="Google" id="ProtNLM"/>
    </source>
</evidence>
<evidence type="ECO:0000313" key="3">
    <source>
        <dbReference type="Proteomes" id="UP000614424"/>
    </source>
</evidence>
<gene>
    <name evidence="2" type="ORF">H8E41_12510</name>
</gene>
<dbReference type="Proteomes" id="UP000614424">
    <property type="component" value="Unassembled WGS sequence"/>
</dbReference>